<evidence type="ECO:0000256" key="3">
    <source>
        <dbReference type="ARBA" id="ARBA00022833"/>
    </source>
</evidence>
<dbReference type="InterPro" id="IPR002110">
    <property type="entry name" value="Ankyrin_rpt"/>
</dbReference>
<protein>
    <submittedName>
        <fullName evidence="8">Poly [ADP-ribose] polymerase tankyrase-2-like</fullName>
    </submittedName>
</protein>
<keyword evidence="7" id="KW-1185">Reference proteome</keyword>
<evidence type="ECO:0000256" key="2">
    <source>
        <dbReference type="ARBA" id="ARBA00022771"/>
    </source>
</evidence>
<dbReference type="Proteomes" id="UP000001554">
    <property type="component" value="Unplaced"/>
</dbReference>
<dbReference type="Pfam" id="PF00023">
    <property type="entry name" value="Ank"/>
    <property type="match status" value="1"/>
</dbReference>
<evidence type="ECO:0000313" key="7">
    <source>
        <dbReference type="Proteomes" id="UP000001554"/>
    </source>
</evidence>
<organism evidence="7 8">
    <name type="scientific">Branchiostoma floridae</name>
    <name type="common">Florida lancelet</name>
    <name type="synonym">Amphioxus</name>
    <dbReference type="NCBI Taxonomy" id="7739"/>
    <lineage>
        <taxon>Eukaryota</taxon>
        <taxon>Metazoa</taxon>
        <taxon>Chordata</taxon>
        <taxon>Cephalochordata</taxon>
        <taxon>Leptocardii</taxon>
        <taxon>Amphioxiformes</taxon>
        <taxon>Branchiostomatidae</taxon>
        <taxon>Branchiostoma</taxon>
    </lineage>
</organism>
<dbReference type="PROSITE" id="PS50865">
    <property type="entry name" value="ZF_MYND_2"/>
    <property type="match status" value="1"/>
</dbReference>
<feature type="repeat" description="ANK" evidence="4">
    <location>
        <begin position="109"/>
        <end position="141"/>
    </location>
</feature>
<proteinExistence type="predicted"/>
<dbReference type="GO" id="GO:0008270">
    <property type="term" value="F:zinc ion binding"/>
    <property type="evidence" value="ECO:0007669"/>
    <property type="project" value="UniProtKB-KW"/>
</dbReference>
<dbReference type="KEGG" id="bfo:118408109"/>
<dbReference type="SUPFAM" id="SSF144232">
    <property type="entry name" value="HIT/MYND zinc finger-like"/>
    <property type="match status" value="1"/>
</dbReference>
<evidence type="ECO:0000313" key="8">
    <source>
        <dbReference type="RefSeq" id="XP_035664623.1"/>
    </source>
</evidence>
<dbReference type="PROSITE" id="PS50297">
    <property type="entry name" value="ANK_REP_REGION"/>
    <property type="match status" value="2"/>
</dbReference>
<dbReference type="Gene3D" id="6.10.140.2220">
    <property type="match status" value="1"/>
</dbReference>
<gene>
    <name evidence="8" type="primary">LOC118408109</name>
</gene>
<dbReference type="SUPFAM" id="SSF48403">
    <property type="entry name" value="Ankyrin repeat"/>
    <property type="match status" value="1"/>
</dbReference>
<evidence type="ECO:0000256" key="5">
    <source>
        <dbReference type="PROSITE-ProRule" id="PRU00134"/>
    </source>
</evidence>
<evidence type="ECO:0000259" key="6">
    <source>
        <dbReference type="PROSITE" id="PS50865"/>
    </source>
</evidence>
<name>A0A9J7HSM5_BRAFL</name>
<reference evidence="8" key="1">
    <citation type="journal article" date="2016" name="Genome Biol. Evol.">
        <title>Conserved non-coding elements in the most distant genera of cephalochordates: the Goldilocks principle.</title>
        <authorList>
            <person name="Yue J.X."/>
            <person name="Kozmikova I."/>
            <person name="Ono H."/>
            <person name="Nossa C.W."/>
            <person name="Kozmik Z."/>
            <person name="Putnam N.H."/>
            <person name="Yu J.K."/>
            <person name="Holland L.Z."/>
        </authorList>
    </citation>
    <scope>NUCLEOTIDE SEQUENCE</scope>
</reference>
<feature type="domain" description="MYND-type" evidence="6">
    <location>
        <begin position="173"/>
        <end position="214"/>
    </location>
</feature>
<keyword evidence="2 5" id="KW-0863">Zinc-finger</keyword>
<dbReference type="RefSeq" id="XP_035664623.1">
    <property type="nucleotide sequence ID" value="XM_035808730.1"/>
</dbReference>
<dbReference type="Pfam" id="PF01753">
    <property type="entry name" value="zf-MYND"/>
    <property type="match status" value="1"/>
</dbReference>
<dbReference type="SMART" id="SM00248">
    <property type="entry name" value="ANK"/>
    <property type="match status" value="4"/>
</dbReference>
<feature type="repeat" description="ANK" evidence="4">
    <location>
        <begin position="76"/>
        <end position="108"/>
    </location>
</feature>
<feature type="repeat" description="ANK" evidence="4">
    <location>
        <begin position="43"/>
        <end position="75"/>
    </location>
</feature>
<sequence>MAETRDANELLWQASEKGSLQDVKTALKSGADIDFDHADCEGCSGTALYVASTVGHVDIVRLLLRKGASLVKRAKTSAAPLHVAAIEGKTEVVDLLVQHGATLDTQDGWQKTPLMVAFSYNRVDTVRRLIELGARPDLVTDDYIATMLKYLDCDESLKLVQEARQSKLLRCCNPKCGKPDYRSALKLCGGCKLTRYCSRDCQIQHWSVGHKKCCGHDVYTDEQEDPFEYWFSLLESYAEEHGYEPFLQHVQQSLAAING</sequence>
<keyword evidence="1" id="KW-0479">Metal-binding</keyword>
<dbReference type="PANTHER" id="PTHR24144">
    <property type="entry name" value="ANKYRIN REPEAT DOMAIN-CONTAINING PROTEIN 49"/>
    <property type="match status" value="1"/>
</dbReference>
<accession>A0A9J7HSM5</accession>
<evidence type="ECO:0000256" key="4">
    <source>
        <dbReference type="PROSITE-ProRule" id="PRU00023"/>
    </source>
</evidence>
<dbReference type="AlphaFoldDB" id="A0A9J7HSM5"/>
<dbReference type="GeneID" id="118408109"/>
<dbReference type="InterPro" id="IPR002893">
    <property type="entry name" value="Znf_MYND"/>
</dbReference>
<dbReference type="OrthoDB" id="60433at2759"/>
<keyword evidence="4" id="KW-0040">ANK repeat</keyword>
<dbReference type="PANTHER" id="PTHR24144:SF5">
    <property type="entry name" value="BTB DOMAIN-CONTAINING PROTEIN"/>
    <property type="match status" value="1"/>
</dbReference>
<dbReference type="PROSITE" id="PS50088">
    <property type="entry name" value="ANK_REPEAT"/>
    <property type="match status" value="3"/>
</dbReference>
<keyword evidence="3" id="KW-0862">Zinc</keyword>
<reference evidence="8" key="2">
    <citation type="submission" date="2025-08" db="UniProtKB">
        <authorList>
            <consortium name="RefSeq"/>
        </authorList>
    </citation>
    <scope>IDENTIFICATION</scope>
</reference>
<dbReference type="Gene3D" id="1.25.40.20">
    <property type="entry name" value="Ankyrin repeat-containing domain"/>
    <property type="match status" value="1"/>
</dbReference>
<dbReference type="Pfam" id="PF12796">
    <property type="entry name" value="Ank_2"/>
    <property type="match status" value="1"/>
</dbReference>
<dbReference type="InterPro" id="IPR036770">
    <property type="entry name" value="Ankyrin_rpt-contain_sf"/>
</dbReference>
<evidence type="ECO:0000256" key="1">
    <source>
        <dbReference type="ARBA" id="ARBA00022723"/>
    </source>
</evidence>